<comment type="caution">
    <text evidence="4">The sequence shown here is derived from an EMBL/GenBank/DDBJ whole genome shotgun (WGS) entry which is preliminary data.</text>
</comment>
<sequence length="603" mass="67738">MSFLGYYSECIDSTAADDQFTGQYCLANIHLPHSAITASSQRVSEVSPNSFATMNPRVGICVPSTCKLEETQLLTQKILSKIIVNATASFSSCYQRTESVRSGNKEAFYVIAVFVFVLLLFIIGTTYDFMTRALCSHTDINKNLWKNSTNTTTSVVSLTSVTTDSSEKRESIARQFLLAFSFTRNISKIFDTETSANSIDAIHGLRFLCMVWVITGHSYSFAMRWLFFRDPDAIKTASKSVLSQVFANSTFSVDCFFFISGFLLALLTFKQLNKKSGKMNYFAYCFHRYMRLTPLMLAIIGFSATILRYMGQGPAWLESIVMFDKWCRNNWWINALYLHNFINRENMCLSHSWYSAVDMQLYLIAPLILIPLYRRPKIGFSIIAAILMVSMGITAYLTLVKHYPAVPYFNDLVAESIVNEYYGAIYIKPYCRIGPYLVGIALGYLIYASNGQLQLKKIHNLYAWIAATCVGLAVILAMLPANAGHIPSDTVAALYSATSRTVWAACLAWVTFACVSGRAGFVNTILSWKAFVPLSRLTYSAYLIHPIVIAAFYGSRETTFDFSHYLMVYLLIGNLVITYAVSLVLSVMFESPFISIGKLFDSK</sequence>
<keyword evidence="1" id="KW-0472">Membrane</keyword>
<evidence type="ECO:0000256" key="1">
    <source>
        <dbReference type="SAM" id="Phobius"/>
    </source>
</evidence>
<dbReference type="AlphaFoldDB" id="A0A443SR63"/>
<dbReference type="OrthoDB" id="10006435at2759"/>
<evidence type="ECO:0000313" key="4">
    <source>
        <dbReference type="EMBL" id="RWS30003.1"/>
    </source>
</evidence>
<evidence type="ECO:0000259" key="3">
    <source>
        <dbReference type="Pfam" id="PF20146"/>
    </source>
</evidence>
<accession>A0A443SR63</accession>
<evidence type="ECO:0000259" key="2">
    <source>
        <dbReference type="Pfam" id="PF01757"/>
    </source>
</evidence>
<proteinExistence type="predicted"/>
<feature type="transmembrane region" description="Helical" evidence="1">
    <location>
        <begin position="247"/>
        <end position="269"/>
    </location>
</feature>
<feature type="transmembrane region" description="Helical" evidence="1">
    <location>
        <begin position="107"/>
        <end position="127"/>
    </location>
</feature>
<dbReference type="EMBL" id="NCKV01000681">
    <property type="protein sequence ID" value="RWS30003.1"/>
    <property type="molecule type" value="Genomic_DNA"/>
</dbReference>
<feature type="transmembrane region" description="Helical" evidence="1">
    <location>
        <begin position="353"/>
        <end position="373"/>
    </location>
</feature>
<dbReference type="Pfam" id="PF01757">
    <property type="entry name" value="Acyl_transf_3"/>
    <property type="match status" value="1"/>
</dbReference>
<dbReference type="GO" id="GO:0016747">
    <property type="term" value="F:acyltransferase activity, transferring groups other than amino-acyl groups"/>
    <property type="evidence" value="ECO:0007669"/>
    <property type="project" value="InterPro"/>
</dbReference>
<feature type="transmembrane region" description="Helical" evidence="1">
    <location>
        <begin position="433"/>
        <end position="449"/>
    </location>
</feature>
<feature type="domain" description="Acyltransferase 3" evidence="2">
    <location>
        <begin position="200"/>
        <end position="586"/>
    </location>
</feature>
<feature type="transmembrane region" description="Helical" evidence="1">
    <location>
        <begin position="380"/>
        <end position="399"/>
    </location>
</feature>
<evidence type="ECO:0000313" key="5">
    <source>
        <dbReference type="Proteomes" id="UP000288716"/>
    </source>
</evidence>
<feature type="domain" description="Nose resistant-to-fluoxetine protein N-terminal" evidence="3">
    <location>
        <begin position="3"/>
        <end position="72"/>
    </location>
</feature>
<feature type="transmembrane region" description="Helical" evidence="1">
    <location>
        <begin position="461"/>
        <end position="481"/>
    </location>
</feature>
<keyword evidence="1" id="KW-0812">Transmembrane</keyword>
<gene>
    <name evidence="4" type="ORF">B4U80_06241</name>
</gene>
<dbReference type="InterPro" id="IPR006621">
    <property type="entry name" value="Nose-resist-to-fluoxetine_N"/>
</dbReference>
<organism evidence="4 5">
    <name type="scientific">Leptotrombidium deliense</name>
    <dbReference type="NCBI Taxonomy" id="299467"/>
    <lineage>
        <taxon>Eukaryota</taxon>
        <taxon>Metazoa</taxon>
        <taxon>Ecdysozoa</taxon>
        <taxon>Arthropoda</taxon>
        <taxon>Chelicerata</taxon>
        <taxon>Arachnida</taxon>
        <taxon>Acari</taxon>
        <taxon>Acariformes</taxon>
        <taxon>Trombidiformes</taxon>
        <taxon>Prostigmata</taxon>
        <taxon>Anystina</taxon>
        <taxon>Parasitengona</taxon>
        <taxon>Trombiculoidea</taxon>
        <taxon>Trombiculidae</taxon>
        <taxon>Leptotrombidium</taxon>
    </lineage>
</organism>
<feature type="transmembrane region" description="Helical" evidence="1">
    <location>
        <begin position="537"/>
        <end position="554"/>
    </location>
</feature>
<protein>
    <submittedName>
        <fullName evidence="4">Nose resistant to fluoxetine protein 6-like protein</fullName>
    </submittedName>
</protein>
<reference evidence="4 5" key="1">
    <citation type="journal article" date="2018" name="Gigascience">
        <title>Genomes of trombidid mites reveal novel predicted allergens and laterally-transferred genes associated with secondary metabolism.</title>
        <authorList>
            <person name="Dong X."/>
            <person name="Chaisiri K."/>
            <person name="Xia D."/>
            <person name="Armstrong S.D."/>
            <person name="Fang Y."/>
            <person name="Donnelly M.J."/>
            <person name="Kadowaki T."/>
            <person name="McGarry J.W."/>
            <person name="Darby A.C."/>
            <person name="Makepeace B.L."/>
        </authorList>
    </citation>
    <scope>NUCLEOTIDE SEQUENCE [LARGE SCALE GENOMIC DNA]</scope>
    <source>
        <strain evidence="4">UoL-UT</strain>
    </source>
</reference>
<feature type="transmembrane region" description="Helical" evidence="1">
    <location>
        <begin position="566"/>
        <end position="589"/>
    </location>
</feature>
<keyword evidence="5" id="KW-1185">Reference proteome</keyword>
<feature type="transmembrane region" description="Helical" evidence="1">
    <location>
        <begin position="501"/>
        <end position="525"/>
    </location>
</feature>
<dbReference type="InterPro" id="IPR002656">
    <property type="entry name" value="Acyl_transf_3_dom"/>
</dbReference>
<dbReference type="Pfam" id="PF20146">
    <property type="entry name" value="NRF"/>
    <property type="match status" value="1"/>
</dbReference>
<feature type="transmembrane region" description="Helical" evidence="1">
    <location>
        <begin position="207"/>
        <end position="227"/>
    </location>
</feature>
<feature type="non-terminal residue" evidence="4">
    <location>
        <position position="603"/>
    </location>
</feature>
<dbReference type="Proteomes" id="UP000288716">
    <property type="component" value="Unassembled WGS sequence"/>
</dbReference>
<name>A0A443SR63_9ACAR</name>
<dbReference type="InterPro" id="IPR052728">
    <property type="entry name" value="O2_lipid_transport_reg"/>
</dbReference>
<dbReference type="VEuPathDB" id="VectorBase:LDEU002034"/>
<keyword evidence="1" id="KW-1133">Transmembrane helix</keyword>
<dbReference type="PANTHER" id="PTHR11161:SF0">
    <property type="entry name" value="O-ACYLTRANSFERASE LIKE PROTEIN"/>
    <property type="match status" value="1"/>
</dbReference>
<dbReference type="PANTHER" id="PTHR11161">
    <property type="entry name" value="O-ACYLTRANSFERASE"/>
    <property type="match status" value="1"/>
</dbReference>
<feature type="transmembrane region" description="Helical" evidence="1">
    <location>
        <begin position="289"/>
        <end position="310"/>
    </location>
</feature>